<organism evidence="1 2">
    <name type="scientific">Paenibacillus antarcticus</name>
    <dbReference type="NCBI Taxonomy" id="253703"/>
    <lineage>
        <taxon>Bacteria</taxon>
        <taxon>Bacillati</taxon>
        <taxon>Bacillota</taxon>
        <taxon>Bacilli</taxon>
        <taxon>Bacillales</taxon>
        <taxon>Paenibacillaceae</taxon>
        <taxon>Paenibacillus</taxon>
    </lineage>
</organism>
<dbReference type="Proteomes" id="UP000077355">
    <property type="component" value="Unassembled WGS sequence"/>
</dbReference>
<gene>
    <name evidence="1" type="ORF">PBAT_03265</name>
</gene>
<proteinExistence type="predicted"/>
<dbReference type="AlphaFoldDB" id="A0A168QL27"/>
<dbReference type="RefSeq" id="WP_068646509.1">
    <property type="nucleotide sequence ID" value="NZ_CP043611.1"/>
</dbReference>
<reference evidence="1 2" key="1">
    <citation type="submission" date="2016-03" db="EMBL/GenBank/DDBJ databases">
        <title>Draft genome sequence of Paenibacillus antarcticus CECT 5836.</title>
        <authorList>
            <person name="Shin S.-K."/>
            <person name="Yi H."/>
        </authorList>
    </citation>
    <scope>NUCLEOTIDE SEQUENCE [LARGE SCALE GENOMIC DNA]</scope>
    <source>
        <strain evidence="1 2">CECT 5836</strain>
    </source>
</reference>
<dbReference type="OrthoDB" id="2360619at2"/>
<evidence type="ECO:0000313" key="2">
    <source>
        <dbReference type="Proteomes" id="UP000077355"/>
    </source>
</evidence>
<name>A0A168QL27_9BACL</name>
<comment type="caution">
    <text evidence="1">The sequence shown here is derived from an EMBL/GenBank/DDBJ whole genome shotgun (WGS) entry which is preliminary data.</text>
</comment>
<protein>
    <submittedName>
        <fullName evidence="1">Uncharacterized protein</fullName>
    </submittedName>
</protein>
<evidence type="ECO:0000313" key="1">
    <source>
        <dbReference type="EMBL" id="OAB47907.1"/>
    </source>
</evidence>
<dbReference type="EMBL" id="LVJI01000002">
    <property type="protein sequence ID" value="OAB47907.1"/>
    <property type="molecule type" value="Genomic_DNA"/>
</dbReference>
<keyword evidence="2" id="KW-1185">Reference proteome</keyword>
<sequence length="165" mass="19055">MLSFEEKLEILESYPELQRKNVSLGRVNFHYEESESDKKTVALHIHPNGNGFIYAGLLQGYVLDEKGFANIREFSEEQIKTLIDASIRSLSSHEEEKESESDGVTQESIFYDTEVWMNKDGESLTLTRDDDLWYVYTGPNIEMVLGTLKEAKEYLQDEGFRPSRT</sequence>
<accession>A0A168QL27</accession>